<dbReference type="PANTHER" id="PTHR43242">
    <property type="entry name" value="NAD(P)-BINDING ROSSMANN-FOLD SUPERFAMILY PROTEIN"/>
    <property type="match status" value="1"/>
</dbReference>
<accession>A0ABV6YP53</accession>
<dbReference type="InterPro" id="IPR029903">
    <property type="entry name" value="RmlD-like-bd"/>
</dbReference>
<comment type="caution">
    <text evidence="2">The sequence shown here is derived from an EMBL/GenBank/DDBJ whole genome shotgun (WGS) entry which is preliminary data.</text>
</comment>
<sequence length="298" mass="32224">MRLDSARVLVTGASGSLGWALSKILLPGSEVAATYYSHPSVPEGTEPLRLDLSDKDALGDLCRQNKPDVIFHCAAMTNPDECEQDSRRAIRVNFEATQEIARIAEDMGSRLVFTSTDLVFDGSKGDYREQDTAKPLSIYGTSKLRAEEAVLGTGPDSLVVRSSLMYGMGSETSGTFLTGLIEALAAGRRMRLFTDQRRNPILVDDFARALVAAVEADLRGLYHVAGDEAVSRLEFGRQVCRAFGFDETLLDPISMEDFDYVAARPLDSTLNTEKFTSATGFKPAGIAAALAALAGERP</sequence>
<dbReference type="SUPFAM" id="SSF51735">
    <property type="entry name" value="NAD(P)-binding Rossmann-fold domains"/>
    <property type="match status" value="1"/>
</dbReference>
<organism evidence="2 3">
    <name type="scientific">Eiseniibacteriota bacterium</name>
    <dbReference type="NCBI Taxonomy" id="2212470"/>
    <lineage>
        <taxon>Bacteria</taxon>
        <taxon>Candidatus Eiseniibacteriota</taxon>
    </lineage>
</organism>
<dbReference type="PANTHER" id="PTHR43242:SF1">
    <property type="entry name" value="NAD(P)-BINDING ROSSMANN-FOLD SUPERFAMILY PROTEIN"/>
    <property type="match status" value="1"/>
</dbReference>
<dbReference type="CDD" id="cd05254">
    <property type="entry name" value="dTDP_HR_like_SDR_e"/>
    <property type="match status" value="1"/>
</dbReference>
<reference evidence="2 3" key="1">
    <citation type="submission" date="2024-09" db="EMBL/GenBank/DDBJ databases">
        <authorList>
            <person name="D'Angelo T."/>
        </authorList>
    </citation>
    <scope>NUCLEOTIDE SEQUENCE [LARGE SCALE GENOMIC DNA]</scope>
    <source>
        <strain evidence="2">SAG AM-311-F02</strain>
    </source>
</reference>
<dbReference type="InterPro" id="IPR036291">
    <property type="entry name" value="NAD(P)-bd_dom_sf"/>
</dbReference>
<dbReference type="Gene3D" id="3.40.50.720">
    <property type="entry name" value="NAD(P)-binding Rossmann-like Domain"/>
    <property type="match status" value="1"/>
</dbReference>
<evidence type="ECO:0000313" key="2">
    <source>
        <dbReference type="EMBL" id="MFC1799669.1"/>
    </source>
</evidence>
<keyword evidence="3" id="KW-1185">Reference proteome</keyword>
<gene>
    <name evidence="2" type="ORF">ACFL2Z_02000</name>
</gene>
<name>A0ABV6YP53_UNCEI</name>
<protein>
    <submittedName>
        <fullName evidence="2">SDR family oxidoreductase</fullName>
    </submittedName>
</protein>
<dbReference type="EMBL" id="JBHPEI010000020">
    <property type="protein sequence ID" value="MFC1799669.1"/>
    <property type="molecule type" value="Genomic_DNA"/>
</dbReference>
<proteinExistence type="predicted"/>
<feature type="domain" description="RmlD-like substrate binding" evidence="1">
    <location>
        <begin position="7"/>
        <end position="292"/>
    </location>
</feature>
<dbReference type="Pfam" id="PF04321">
    <property type="entry name" value="RmlD_sub_bind"/>
    <property type="match status" value="1"/>
</dbReference>
<dbReference type="Proteomes" id="UP001594288">
    <property type="component" value="Unassembled WGS sequence"/>
</dbReference>
<evidence type="ECO:0000313" key="3">
    <source>
        <dbReference type="Proteomes" id="UP001594288"/>
    </source>
</evidence>
<evidence type="ECO:0000259" key="1">
    <source>
        <dbReference type="Pfam" id="PF04321"/>
    </source>
</evidence>